<evidence type="ECO:0000256" key="1">
    <source>
        <dbReference type="SAM" id="SignalP"/>
    </source>
</evidence>
<dbReference type="GO" id="GO:0016787">
    <property type="term" value="F:hydrolase activity"/>
    <property type="evidence" value="ECO:0007669"/>
    <property type="project" value="UniProtKB-KW"/>
</dbReference>
<keyword evidence="4" id="KW-1185">Reference proteome</keyword>
<accession>A0A5D8Z8C4</accession>
<dbReference type="Proteomes" id="UP000323164">
    <property type="component" value="Unassembled WGS sequence"/>
</dbReference>
<dbReference type="SUPFAM" id="SSF53474">
    <property type="entry name" value="alpha/beta-Hydrolases"/>
    <property type="match status" value="1"/>
</dbReference>
<evidence type="ECO:0000313" key="4">
    <source>
        <dbReference type="Proteomes" id="UP000323164"/>
    </source>
</evidence>
<name>A0A5D8Z8C4_9GAMM</name>
<dbReference type="EMBL" id="VTRV01000026">
    <property type="protein sequence ID" value="TZF90796.1"/>
    <property type="molecule type" value="Genomic_DNA"/>
</dbReference>
<comment type="caution">
    <text evidence="3">The sequence shown here is derived from an EMBL/GenBank/DDBJ whole genome shotgun (WGS) entry which is preliminary data.</text>
</comment>
<organism evidence="3 4">
    <name type="scientific">Cognatilysobacter lacus</name>
    <dbReference type="NCBI Taxonomy" id="1643323"/>
    <lineage>
        <taxon>Bacteria</taxon>
        <taxon>Pseudomonadati</taxon>
        <taxon>Pseudomonadota</taxon>
        <taxon>Gammaproteobacteria</taxon>
        <taxon>Lysobacterales</taxon>
        <taxon>Lysobacteraceae</taxon>
        <taxon>Cognatilysobacter</taxon>
    </lineage>
</organism>
<evidence type="ECO:0000259" key="2">
    <source>
        <dbReference type="Pfam" id="PF12697"/>
    </source>
</evidence>
<evidence type="ECO:0000313" key="3">
    <source>
        <dbReference type="EMBL" id="TZF90796.1"/>
    </source>
</evidence>
<reference evidence="3 4" key="1">
    <citation type="submission" date="2019-08" db="EMBL/GenBank/DDBJ databases">
        <title>Draft genome sequence of Lysobacter sp. UKS-15.</title>
        <authorList>
            <person name="Im W.-T."/>
        </authorList>
    </citation>
    <scope>NUCLEOTIDE SEQUENCE [LARGE SCALE GENOMIC DNA]</scope>
    <source>
        <strain evidence="3 4">UKS-15</strain>
    </source>
</reference>
<dbReference type="AlphaFoldDB" id="A0A5D8Z8C4"/>
<sequence>MNAFAPARRRTLSLLAVACLAAAGHASATEHFQDLTIDVVGKGRPVLMIPGLNSGADTWRDTCAALQKDHVQCHIVNLPGFAGVAASATGQAAFLDAMRDRLLAYAKARHLRHPVVIGHSLGGDLALEMAIAAPDAVGPLVIVDSLPFFPAAGNPAATVESTRPMADGMRTQMRASDEATYLKGAEASVANMAHDPARVETLKQWGHSSDRNTTSEAMYELMTTDLRPQLAGIKSPTLVLGSWAAYKPYGSTKESTANIFRSQYAGLDGVRIEMSEAGYHFLMWDDPTWLQTNIRDFLASHPQAK</sequence>
<feature type="domain" description="AB hydrolase-1" evidence="2">
    <location>
        <begin position="46"/>
        <end position="288"/>
    </location>
</feature>
<proteinExistence type="predicted"/>
<dbReference type="Gene3D" id="3.40.50.1820">
    <property type="entry name" value="alpha/beta hydrolase"/>
    <property type="match status" value="1"/>
</dbReference>
<feature type="chain" id="PRO_5022786146" evidence="1">
    <location>
        <begin position="29"/>
        <end position="305"/>
    </location>
</feature>
<gene>
    <name evidence="3" type="ORF">FW784_03860</name>
</gene>
<feature type="signal peptide" evidence="1">
    <location>
        <begin position="1"/>
        <end position="28"/>
    </location>
</feature>
<dbReference type="RefSeq" id="WP_149352048.1">
    <property type="nucleotide sequence ID" value="NZ_VTRV01000026.1"/>
</dbReference>
<dbReference type="PANTHER" id="PTHR43798">
    <property type="entry name" value="MONOACYLGLYCEROL LIPASE"/>
    <property type="match status" value="1"/>
</dbReference>
<dbReference type="InterPro" id="IPR050266">
    <property type="entry name" value="AB_hydrolase_sf"/>
</dbReference>
<keyword evidence="3" id="KW-0378">Hydrolase</keyword>
<protein>
    <submittedName>
        <fullName evidence="3">Alpha/beta hydrolase</fullName>
    </submittedName>
</protein>
<dbReference type="InterPro" id="IPR000073">
    <property type="entry name" value="AB_hydrolase_1"/>
</dbReference>
<dbReference type="OrthoDB" id="9780765at2"/>
<dbReference type="Pfam" id="PF12697">
    <property type="entry name" value="Abhydrolase_6"/>
    <property type="match status" value="1"/>
</dbReference>
<dbReference type="InterPro" id="IPR029058">
    <property type="entry name" value="AB_hydrolase_fold"/>
</dbReference>
<keyword evidence="1" id="KW-0732">Signal</keyword>